<name>A0A6M3XY10_9ZZZZ</name>
<dbReference type="EMBL" id="MT145034">
    <property type="protein sequence ID" value="QJI02829.1"/>
    <property type="molecule type" value="Genomic_DNA"/>
</dbReference>
<proteinExistence type="predicted"/>
<evidence type="ECO:0000313" key="1">
    <source>
        <dbReference type="EMBL" id="QJI02829.1"/>
    </source>
</evidence>
<organism evidence="1">
    <name type="scientific">viral metagenome</name>
    <dbReference type="NCBI Taxonomy" id="1070528"/>
    <lineage>
        <taxon>unclassified sequences</taxon>
        <taxon>metagenomes</taxon>
        <taxon>organismal metagenomes</taxon>
    </lineage>
</organism>
<reference evidence="1" key="1">
    <citation type="submission" date="2020-03" db="EMBL/GenBank/DDBJ databases">
        <title>The deep terrestrial virosphere.</title>
        <authorList>
            <person name="Holmfeldt K."/>
            <person name="Nilsson E."/>
            <person name="Simone D."/>
            <person name="Lopez-Fernandez M."/>
            <person name="Wu X."/>
            <person name="de Brujin I."/>
            <person name="Lundin D."/>
            <person name="Andersson A."/>
            <person name="Bertilsson S."/>
            <person name="Dopson M."/>
        </authorList>
    </citation>
    <scope>NUCLEOTIDE SEQUENCE</scope>
    <source>
        <strain evidence="1">TM448B03690</strain>
    </source>
</reference>
<protein>
    <submittedName>
        <fullName evidence="1">Uncharacterized protein</fullName>
    </submittedName>
</protein>
<sequence>MNTRVAIIMAETDLGASGTKIIDINIKDVISRITVQYYAVNADTTLLAHPAANIEKLEVVDGSDVLFSLSGAQAQGLNFYDRNGKIPYTSLKAYASGVNSFFSIDFGRYLFDPVLAFDPKKFRNPQLKITFDRTKANAACVTSNCTVRADIFDELAVTPTGFLMAKDIYSYTVGVSGYEYIDMPTDYITQQIYAKAFAAPYGPGSIFDEFKLSEDNDKRIPLDLKYSELERRIFEEYGFVGEHAKCVSAGGAIYFYGMPTTDGFGVASLEEVHSIVGITSVGGGHFRFEGPLTAWRGRGLAMGLCPHGVFPLLPKPGPEIADWYDVKKLGSLKLRIKQSAPAATGYTGEILLKQYRPYAAA</sequence>
<gene>
    <name evidence="1" type="ORF">TM448B03690_0006</name>
</gene>
<accession>A0A6M3XY10</accession>
<dbReference type="AlphaFoldDB" id="A0A6M3XY10"/>